<proteinExistence type="predicted"/>
<protein>
    <submittedName>
        <fullName evidence="1">Uncharacterized protein</fullName>
    </submittedName>
</protein>
<sequence>MEPYDDIEPLYSNNNVIVLTDEQDQMALRRRLPNDLCTAFSLDWPRFRNVG</sequence>
<evidence type="ECO:0000313" key="1">
    <source>
        <dbReference type="EMBL" id="VFK45452.1"/>
    </source>
</evidence>
<name>A0A450YVB0_9GAMM</name>
<reference evidence="1" key="1">
    <citation type="submission" date="2019-02" db="EMBL/GenBank/DDBJ databases">
        <authorList>
            <person name="Gruber-Vodicka R. H."/>
            <person name="Seah K. B. B."/>
        </authorList>
    </citation>
    <scope>NUCLEOTIDE SEQUENCE</scope>
    <source>
        <strain evidence="1">BECK_BZ125</strain>
    </source>
</reference>
<dbReference type="AlphaFoldDB" id="A0A450YVB0"/>
<gene>
    <name evidence="1" type="ORF">BECKTC1821E_GA0114239_10492</name>
</gene>
<accession>A0A450YVB0</accession>
<organism evidence="1">
    <name type="scientific">Candidatus Kentrum sp. TC</name>
    <dbReference type="NCBI Taxonomy" id="2126339"/>
    <lineage>
        <taxon>Bacteria</taxon>
        <taxon>Pseudomonadati</taxon>
        <taxon>Pseudomonadota</taxon>
        <taxon>Gammaproteobacteria</taxon>
        <taxon>Candidatus Kentrum</taxon>
    </lineage>
</organism>
<dbReference type="EMBL" id="CAADFT010000049">
    <property type="protein sequence ID" value="VFK45452.1"/>
    <property type="molecule type" value="Genomic_DNA"/>
</dbReference>